<dbReference type="AlphaFoldDB" id="A0A2N8PRF0"/>
<dbReference type="Pfam" id="PF01381">
    <property type="entry name" value="HTH_3"/>
    <property type="match status" value="1"/>
</dbReference>
<dbReference type="InterPro" id="IPR001387">
    <property type="entry name" value="Cro/C1-type_HTH"/>
</dbReference>
<dbReference type="EMBL" id="RYZS01000002">
    <property type="protein sequence ID" value="RVU92805.1"/>
    <property type="molecule type" value="Genomic_DNA"/>
</dbReference>
<dbReference type="EMBL" id="JARPWH010000232">
    <property type="protein sequence ID" value="MDT2405238.1"/>
    <property type="molecule type" value="Genomic_DNA"/>
</dbReference>
<evidence type="ECO:0000313" key="6">
    <source>
        <dbReference type="Proteomes" id="UP000288388"/>
    </source>
</evidence>
<evidence type="ECO:0000313" key="4">
    <source>
        <dbReference type="EMBL" id="MDT2405238.1"/>
    </source>
</evidence>
<dbReference type="PROSITE" id="PS50943">
    <property type="entry name" value="HTH_CROC1"/>
    <property type="match status" value="1"/>
</dbReference>
<dbReference type="RefSeq" id="WP_048718862.1">
    <property type="nucleotide sequence ID" value="NZ_CAXSQU010000067.1"/>
</dbReference>
<dbReference type="InterPro" id="IPR010982">
    <property type="entry name" value="Lambda_DNA-bd_dom_sf"/>
</dbReference>
<protein>
    <submittedName>
        <fullName evidence="4">Helix-turn-helix domain-containing protein</fullName>
    </submittedName>
</protein>
<keyword evidence="2" id="KW-0812">Transmembrane</keyword>
<keyword evidence="2" id="KW-0472">Membrane</keyword>
<feature type="transmembrane region" description="Helical" evidence="2">
    <location>
        <begin position="81"/>
        <end position="103"/>
    </location>
</feature>
<comment type="caution">
    <text evidence="4">The sequence shown here is derived from an EMBL/GenBank/DDBJ whole genome shotgun (WGS) entry which is preliminary data.</text>
</comment>
<dbReference type="Proteomes" id="UP001260773">
    <property type="component" value="Unassembled WGS sequence"/>
</dbReference>
<evidence type="ECO:0000259" key="3">
    <source>
        <dbReference type="PROSITE" id="PS50943"/>
    </source>
</evidence>
<accession>A0A2N8PRF0</accession>
<keyword evidence="1" id="KW-0238">DNA-binding</keyword>
<name>A0A2N8PRF0_ENTAV</name>
<dbReference type="Proteomes" id="UP000288388">
    <property type="component" value="Unassembled WGS sequence"/>
</dbReference>
<proteinExistence type="predicted"/>
<dbReference type="CDD" id="cd00093">
    <property type="entry name" value="HTH_XRE"/>
    <property type="match status" value="1"/>
</dbReference>
<dbReference type="PANTHER" id="PTHR46558">
    <property type="entry name" value="TRACRIPTIONAL REGULATORY PROTEIN-RELATED-RELATED"/>
    <property type="match status" value="1"/>
</dbReference>
<dbReference type="GO" id="GO:0003677">
    <property type="term" value="F:DNA binding"/>
    <property type="evidence" value="ECO:0007669"/>
    <property type="project" value="UniProtKB-KW"/>
</dbReference>
<dbReference type="PANTHER" id="PTHR46558:SF15">
    <property type="entry name" value="HELIX-TURN-HELIX DOMAIN PROTEIN"/>
    <property type="match status" value="1"/>
</dbReference>
<reference evidence="4" key="2">
    <citation type="submission" date="2023-03" db="EMBL/GenBank/DDBJ databases">
        <authorList>
            <person name="Shen W."/>
            <person name="Cai J."/>
        </authorList>
    </citation>
    <scope>NUCLEOTIDE SEQUENCE</scope>
    <source>
        <strain evidence="4">P33-2</strain>
    </source>
</reference>
<dbReference type="Gene3D" id="1.10.260.40">
    <property type="entry name" value="lambda repressor-like DNA-binding domains"/>
    <property type="match status" value="1"/>
</dbReference>
<evidence type="ECO:0000313" key="5">
    <source>
        <dbReference type="EMBL" id="RVU92805.1"/>
    </source>
</evidence>
<keyword evidence="2" id="KW-1133">Transmembrane helix</keyword>
<evidence type="ECO:0000256" key="1">
    <source>
        <dbReference type="ARBA" id="ARBA00023125"/>
    </source>
</evidence>
<evidence type="ECO:0000256" key="2">
    <source>
        <dbReference type="SAM" id="Phobius"/>
    </source>
</evidence>
<feature type="domain" description="HTH cro/C1-type" evidence="3">
    <location>
        <begin position="7"/>
        <end position="61"/>
    </location>
</feature>
<sequence>MEIGKQIKEHRKRMEWTQKGLAAKLNVSDKTISSWETGRTYPELSLLVELSELFNTSLDELLKGDEEVVKRIDKDVKLKKVYKYGLIATLLIVFSGIIFLTHYQNQNQWVDRFNPFMEMKIGYATLPTSVTYNDGKKYKEDGKKEQYPDPYKNIWVADDPFGEGMLLDFQGGQAPEGKNYALVQHKGTYVRRISFISWKSIPGVYRDIMSKDYFEVPSMKE</sequence>
<dbReference type="SUPFAM" id="SSF47413">
    <property type="entry name" value="lambda repressor-like DNA-binding domains"/>
    <property type="match status" value="1"/>
</dbReference>
<reference evidence="5 6" key="1">
    <citation type="submission" date="2018-12" db="EMBL/GenBank/DDBJ databases">
        <title>A novel vanA-carrying plasmid in a clinical isolate of Enterococcus avium.</title>
        <authorList>
            <person name="Bernasconi O.J."/>
            <person name="Luzzaro F."/>
            <person name="Endimiani A."/>
        </authorList>
    </citation>
    <scope>NUCLEOTIDE SEQUENCE [LARGE SCALE GENOMIC DNA]</scope>
    <source>
        <strain evidence="5 6">LC0559/18</strain>
    </source>
</reference>
<gene>
    <name evidence="5" type="ORF">EK398_20215</name>
    <name evidence="4" type="ORF">P7D43_23040</name>
</gene>
<organism evidence="4 7">
    <name type="scientific">Enterococcus avium</name>
    <name type="common">Streptococcus avium</name>
    <dbReference type="NCBI Taxonomy" id="33945"/>
    <lineage>
        <taxon>Bacteria</taxon>
        <taxon>Bacillati</taxon>
        <taxon>Bacillota</taxon>
        <taxon>Bacilli</taxon>
        <taxon>Lactobacillales</taxon>
        <taxon>Enterococcaceae</taxon>
        <taxon>Enterococcus</taxon>
    </lineage>
</organism>
<dbReference type="SMART" id="SM00530">
    <property type="entry name" value="HTH_XRE"/>
    <property type="match status" value="1"/>
</dbReference>
<evidence type="ECO:0000313" key="7">
    <source>
        <dbReference type="Proteomes" id="UP001260773"/>
    </source>
</evidence>